<dbReference type="EMBL" id="JAUIZM010000005">
    <property type="protein sequence ID" value="KAK1383199.1"/>
    <property type="molecule type" value="Genomic_DNA"/>
</dbReference>
<dbReference type="Gene3D" id="3.40.395.10">
    <property type="entry name" value="Adenoviral Proteinase, Chain A"/>
    <property type="match status" value="1"/>
</dbReference>
<evidence type="ECO:0000256" key="3">
    <source>
        <dbReference type="ARBA" id="ARBA00022801"/>
    </source>
</evidence>
<comment type="similarity">
    <text evidence="1">Belongs to the peptidase C48 family.</text>
</comment>
<dbReference type="GO" id="GO:0008234">
    <property type="term" value="F:cysteine-type peptidase activity"/>
    <property type="evidence" value="ECO:0007669"/>
    <property type="project" value="InterPro"/>
</dbReference>
<dbReference type="InterPro" id="IPR003653">
    <property type="entry name" value="Peptidase_C48_C"/>
</dbReference>
<reference evidence="5" key="2">
    <citation type="submission" date="2023-05" db="EMBL/GenBank/DDBJ databases">
        <authorList>
            <person name="Schelkunov M.I."/>
        </authorList>
    </citation>
    <scope>NUCLEOTIDE SEQUENCE</scope>
    <source>
        <strain evidence="5">Hsosn_3</strain>
        <tissue evidence="5">Leaf</tissue>
    </source>
</reference>
<dbReference type="Pfam" id="PF02902">
    <property type="entry name" value="Peptidase_C48"/>
    <property type="match status" value="1"/>
</dbReference>
<keyword evidence="6" id="KW-1185">Reference proteome</keyword>
<evidence type="ECO:0000259" key="4">
    <source>
        <dbReference type="PROSITE" id="PS50600"/>
    </source>
</evidence>
<dbReference type="InterPro" id="IPR038765">
    <property type="entry name" value="Papain-like_cys_pep_sf"/>
</dbReference>
<feature type="domain" description="Ubiquitin-like protease family profile" evidence="4">
    <location>
        <begin position="1"/>
        <end position="99"/>
    </location>
</feature>
<sequence length="123" mass="14723">MFDAMEKRFILAPYIQSKHWMLFMYCVEESDVYMFDPLKQKRDLDVKLPWETAYKVYTKYGGWKNNKNNLLWYHEAVECPQQKGGTECGYFVMRYLYDVVMLCRKDPNTKWMKGVASSATKRG</sequence>
<protein>
    <recommendedName>
        <fullName evidence="4">Ubiquitin-like protease family profile domain-containing protein</fullName>
    </recommendedName>
</protein>
<evidence type="ECO:0000313" key="6">
    <source>
        <dbReference type="Proteomes" id="UP001237642"/>
    </source>
</evidence>
<reference evidence="5" key="1">
    <citation type="submission" date="2023-02" db="EMBL/GenBank/DDBJ databases">
        <title>Genome of toxic invasive species Heracleum sosnowskyi carries increased number of genes despite the absence of recent whole-genome duplications.</title>
        <authorList>
            <person name="Schelkunov M."/>
            <person name="Shtratnikova V."/>
            <person name="Makarenko M."/>
            <person name="Klepikova A."/>
            <person name="Omelchenko D."/>
            <person name="Novikova G."/>
            <person name="Obukhova E."/>
            <person name="Bogdanov V."/>
            <person name="Penin A."/>
            <person name="Logacheva M."/>
        </authorList>
    </citation>
    <scope>NUCLEOTIDE SEQUENCE</scope>
    <source>
        <strain evidence="5">Hsosn_3</strain>
        <tissue evidence="5">Leaf</tissue>
    </source>
</reference>
<comment type="caution">
    <text evidence="5">The sequence shown here is derived from an EMBL/GenBank/DDBJ whole genome shotgun (WGS) entry which is preliminary data.</text>
</comment>
<dbReference type="GO" id="GO:0006508">
    <property type="term" value="P:proteolysis"/>
    <property type="evidence" value="ECO:0007669"/>
    <property type="project" value="UniProtKB-KW"/>
</dbReference>
<gene>
    <name evidence="5" type="ORF">POM88_020934</name>
</gene>
<keyword evidence="2" id="KW-0645">Protease</keyword>
<evidence type="ECO:0000256" key="1">
    <source>
        <dbReference type="ARBA" id="ARBA00005234"/>
    </source>
</evidence>
<dbReference type="PROSITE" id="PS50600">
    <property type="entry name" value="ULP_PROTEASE"/>
    <property type="match status" value="1"/>
</dbReference>
<accession>A0AAD8ICF9</accession>
<dbReference type="SUPFAM" id="SSF54001">
    <property type="entry name" value="Cysteine proteinases"/>
    <property type="match status" value="1"/>
</dbReference>
<dbReference type="AlphaFoldDB" id="A0AAD8ICF9"/>
<organism evidence="5 6">
    <name type="scientific">Heracleum sosnowskyi</name>
    <dbReference type="NCBI Taxonomy" id="360622"/>
    <lineage>
        <taxon>Eukaryota</taxon>
        <taxon>Viridiplantae</taxon>
        <taxon>Streptophyta</taxon>
        <taxon>Embryophyta</taxon>
        <taxon>Tracheophyta</taxon>
        <taxon>Spermatophyta</taxon>
        <taxon>Magnoliopsida</taxon>
        <taxon>eudicotyledons</taxon>
        <taxon>Gunneridae</taxon>
        <taxon>Pentapetalae</taxon>
        <taxon>asterids</taxon>
        <taxon>campanulids</taxon>
        <taxon>Apiales</taxon>
        <taxon>Apiaceae</taxon>
        <taxon>Apioideae</taxon>
        <taxon>apioid superclade</taxon>
        <taxon>Tordylieae</taxon>
        <taxon>Tordyliinae</taxon>
        <taxon>Heracleum</taxon>
    </lineage>
</organism>
<proteinExistence type="inferred from homology"/>
<name>A0AAD8ICF9_9APIA</name>
<keyword evidence="3" id="KW-0378">Hydrolase</keyword>
<evidence type="ECO:0000256" key="2">
    <source>
        <dbReference type="ARBA" id="ARBA00022670"/>
    </source>
</evidence>
<evidence type="ECO:0000313" key="5">
    <source>
        <dbReference type="EMBL" id="KAK1383199.1"/>
    </source>
</evidence>
<dbReference type="Proteomes" id="UP001237642">
    <property type="component" value="Unassembled WGS sequence"/>
</dbReference>